<gene>
    <name evidence="3" type="ORF">V6N12_025909</name>
</gene>
<organism evidence="3 4">
    <name type="scientific">Hibiscus sabdariffa</name>
    <name type="common">roselle</name>
    <dbReference type="NCBI Taxonomy" id="183260"/>
    <lineage>
        <taxon>Eukaryota</taxon>
        <taxon>Viridiplantae</taxon>
        <taxon>Streptophyta</taxon>
        <taxon>Embryophyta</taxon>
        <taxon>Tracheophyta</taxon>
        <taxon>Spermatophyta</taxon>
        <taxon>Magnoliopsida</taxon>
        <taxon>eudicotyledons</taxon>
        <taxon>Gunneridae</taxon>
        <taxon>Pentapetalae</taxon>
        <taxon>rosids</taxon>
        <taxon>malvids</taxon>
        <taxon>Malvales</taxon>
        <taxon>Malvaceae</taxon>
        <taxon>Malvoideae</taxon>
        <taxon>Hibiscus</taxon>
    </lineage>
</organism>
<evidence type="ECO:0000256" key="1">
    <source>
        <dbReference type="SAM" id="MobiDB-lite"/>
    </source>
</evidence>
<dbReference type="InterPro" id="IPR004873">
    <property type="entry name" value="BURP_dom"/>
</dbReference>
<dbReference type="SMART" id="SM01045">
    <property type="entry name" value="BURP"/>
    <property type="match status" value="1"/>
</dbReference>
<dbReference type="PANTHER" id="PTHR31236:SF37">
    <property type="entry name" value="BURP DOMAIN-CONTAINING PROTEIN 5-LIKE"/>
    <property type="match status" value="1"/>
</dbReference>
<dbReference type="PANTHER" id="PTHR31236">
    <property type="entry name" value="BURP DOMAIN PROTEIN USPL1-LIKE"/>
    <property type="match status" value="1"/>
</dbReference>
<feature type="domain" description="BURP" evidence="2">
    <location>
        <begin position="127"/>
        <end position="337"/>
    </location>
</feature>
<dbReference type="InterPro" id="IPR044816">
    <property type="entry name" value="BURP"/>
</dbReference>
<proteinExistence type="predicted"/>
<sequence>MYTGRKGVMDPVFSDNESDTEDSPDNKGIDDPVFGAYWYDYTYKKSKTEDGSDKKSDTDGDDSPANKGIDDPVFGAYWYDYSYKKSKTKDDSSKDSNTETENSPTNRKALGGLSKQENTATTNETIYFLQKTLFPGTKVNLPRLLEKRDMTTFLPQQIADTLPMSDDKLLPEILKNFSLKAESKGTSYVKIALTNCARGNMRGETKYCASSLQSFVDSGVALLGENIRLIWHELGDETKNPSFTIGNARKMGEKNIVCHKMKYPYAVYLCHSIEKTVVYKVPLVSDDGTKAEVVSVCHLDTSAWSPNHMAFRTLGVEPGTVPICHFLARDTLVWIPY</sequence>
<dbReference type="Proteomes" id="UP001472677">
    <property type="component" value="Unassembled WGS sequence"/>
</dbReference>
<feature type="compositionally biased region" description="Basic and acidic residues" evidence="1">
    <location>
        <begin position="88"/>
        <end position="97"/>
    </location>
</feature>
<evidence type="ECO:0000259" key="2">
    <source>
        <dbReference type="PROSITE" id="PS51277"/>
    </source>
</evidence>
<feature type="region of interest" description="Disordered" evidence="1">
    <location>
        <begin position="47"/>
        <end position="69"/>
    </location>
</feature>
<feature type="region of interest" description="Disordered" evidence="1">
    <location>
        <begin position="1"/>
        <end position="33"/>
    </location>
</feature>
<dbReference type="Pfam" id="PF03181">
    <property type="entry name" value="BURP"/>
    <property type="match status" value="1"/>
</dbReference>
<evidence type="ECO:0000313" key="3">
    <source>
        <dbReference type="EMBL" id="KAK8545055.1"/>
    </source>
</evidence>
<comment type="caution">
    <text evidence="3">The sequence shown here is derived from an EMBL/GenBank/DDBJ whole genome shotgun (WGS) entry which is preliminary data.</text>
</comment>
<accession>A0ABR2DTB0</accession>
<dbReference type="PROSITE" id="PS51277">
    <property type="entry name" value="BURP"/>
    <property type="match status" value="1"/>
</dbReference>
<dbReference type="EMBL" id="JBBPBM010000023">
    <property type="protein sequence ID" value="KAK8545055.1"/>
    <property type="molecule type" value="Genomic_DNA"/>
</dbReference>
<keyword evidence="4" id="KW-1185">Reference proteome</keyword>
<evidence type="ECO:0000313" key="4">
    <source>
        <dbReference type="Proteomes" id="UP001472677"/>
    </source>
</evidence>
<name>A0ABR2DTB0_9ROSI</name>
<protein>
    <recommendedName>
        <fullName evidence="2">BURP domain-containing protein</fullName>
    </recommendedName>
</protein>
<feature type="compositionally biased region" description="Basic and acidic residues" evidence="1">
    <location>
        <begin position="47"/>
        <end position="58"/>
    </location>
</feature>
<feature type="region of interest" description="Disordered" evidence="1">
    <location>
        <begin position="86"/>
        <end position="117"/>
    </location>
</feature>
<reference evidence="3 4" key="1">
    <citation type="journal article" date="2024" name="G3 (Bethesda)">
        <title>Genome assembly of Hibiscus sabdariffa L. provides insights into metabolisms of medicinal natural products.</title>
        <authorList>
            <person name="Kim T."/>
        </authorList>
    </citation>
    <scope>NUCLEOTIDE SEQUENCE [LARGE SCALE GENOMIC DNA]</scope>
    <source>
        <strain evidence="3">TK-2024</strain>
        <tissue evidence="3">Old leaves</tissue>
    </source>
</reference>